<accession>A0A1H3T1Q0</accession>
<dbReference type="AlphaFoldDB" id="A0A1H3T1Q0"/>
<dbReference type="STRING" id="137265.SAMN05421684_5045"/>
<gene>
    <name evidence="2" type="ORF">SAMN05421684_5045</name>
</gene>
<reference evidence="3" key="1">
    <citation type="submission" date="2016-10" db="EMBL/GenBank/DDBJ databases">
        <authorList>
            <person name="Varghese N."/>
            <person name="Submissions S."/>
        </authorList>
    </citation>
    <scope>NUCLEOTIDE SEQUENCE [LARGE SCALE GENOMIC DNA]</scope>
    <source>
        <strain evidence="3">DSM 44718</strain>
    </source>
</reference>
<proteinExistence type="predicted"/>
<keyword evidence="3" id="KW-1185">Reference proteome</keyword>
<name>A0A1H3T1Q0_9ACTN</name>
<dbReference type="SUPFAM" id="SSF48452">
    <property type="entry name" value="TPR-like"/>
    <property type="match status" value="1"/>
</dbReference>
<feature type="region of interest" description="Disordered" evidence="1">
    <location>
        <begin position="357"/>
        <end position="385"/>
    </location>
</feature>
<dbReference type="EMBL" id="FNQB01000003">
    <property type="protein sequence ID" value="SDZ43960.1"/>
    <property type="molecule type" value="Genomic_DNA"/>
</dbReference>
<organism evidence="2 3">
    <name type="scientific">Asanoa ishikariensis</name>
    <dbReference type="NCBI Taxonomy" id="137265"/>
    <lineage>
        <taxon>Bacteria</taxon>
        <taxon>Bacillati</taxon>
        <taxon>Actinomycetota</taxon>
        <taxon>Actinomycetes</taxon>
        <taxon>Micromonosporales</taxon>
        <taxon>Micromonosporaceae</taxon>
        <taxon>Asanoa</taxon>
    </lineage>
</organism>
<evidence type="ECO:0000256" key="1">
    <source>
        <dbReference type="SAM" id="MobiDB-lite"/>
    </source>
</evidence>
<evidence type="ECO:0000313" key="3">
    <source>
        <dbReference type="Proteomes" id="UP000199632"/>
    </source>
</evidence>
<dbReference type="Proteomes" id="UP000199632">
    <property type="component" value="Unassembled WGS sequence"/>
</dbReference>
<sequence>MNVTEMLDRARELPYGAAQIALLEQAIAHADAQRLVDEAFEARVLATTGYVYGGEPARSFVTFSWCLSEFDQDPVRHGRWTHNLLWSFKAMVNAMTKFPEIPLGRTTDVLDDMERRWRAGGHSLHAVYAHRHMLARHVGDLDAAEQWFDRWNTAPRDDLSDCVGCDPTSKAHWLAASGRDEEAVALAEPVLAGRLTCTEQPQSIYTTLLLPYLRTGRADAARDAHRRAYRLHRTHLADLADIAQHVTFCGLTGNEVLGLEIVERHLGWLERSPTPYATMTFAAAAALVLGRLDTSGHGGLTVAGRPVGAVAEELSARALDLAARFDARNGTDHQSERIRETLAAAPIDAGFRLAAPGSRRARPMPAPASRVPERPVWTDPVPATDGPDELLDAAEAHFRTRREGAAFAAWAAFDERYGADPLTDLQRARRADGAGSRAASDDDDAGAEAAWREADALFAAAGDEVRRQVVRGRLGMGLLRSGRADEGRDLIEESTAYLVADGAPERLARAYLRLAYAQAATGRIPESVATGRVAQQHAGAADDPSVLGQILALRAQVLSRLGESEEAESAAAESRARFRAVGLPDELAHACFLHGVTLRQLDRGEEALAAFDEGLAAPCGPALRRLVTRQRAGLLANSARAAEAIAPLAEEIAALTAAGDRETVPHTQYELAIAYLNAGRPLDAAEVGEEALAAFDAAAEPQALAVRDLLVAVYHELSEHDSVLAQLTAMAETIAAGGDPEALAQVTERLAEALDRLDRDATAAARFADAAAAWSTAGRAVDALRARRRHATSLLWAGQPEAALAALAEADAAAAPLPDEPHAVWERAMLDYDGARLLDRLDRSAEAIPRAARAGEGFRALGAGTQAGFAGLLHGELLRSAGRPDEAGPVLSAALAQVPDDEPALRGQLERALSGLAEDRF</sequence>
<dbReference type="InterPro" id="IPR011990">
    <property type="entry name" value="TPR-like_helical_dom_sf"/>
</dbReference>
<dbReference type="RefSeq" id="WP_090798136.1">
    <property type="nucleotide sequence ID" value="NZ_BOND01000004.1"/>
</dbReference>
<evidence type="ECO:0000313" key="2">
    <source>
        <dbReference type="EMBL" id="SDZ43960.1"/>
    </source>
</evidence>
<protein>
    <recommendedName>
        <fullName evidence="4">Tetratricopeptide repeat-containing protein</fullName>
    </recommendedName>
</protein>
<dbReference type="OrthoDB" id="56388at2"/>
<dbReference type="Gene3D" id="1.25.40.10">
    <property type="entry name" value="Tetratricopeptide repeat domain"/>
    <property type="match status" value="1"/>
</dbReference>
<evidence type="ECO:0008006" key="4">
    <source>
        <dbReference type="Google" id="ProtNLM"/>
    </source>
</evidence>